<feature type="non-terminal residue" evidence="1">
    <location>
        <position position="79"/>
    </location>
</feature>
<dbReference type="EMBL" id="LAZR01030155">
    <property type="protein sequence ID" value="KKL57468.1"/>
    <property type="molecule type" value="Genomic_DNA"/>
</dbReference>
<accession>A0A0F9D6U6</accession>
<name>A0A0F9D6U6_9ZZZZ</name>
<gene>
    <name evidence="1" type="ORF">LCGC14_2235070</name>
</gene>
<evidence type="ECO:0000313" key="1">
    <source>
        <dbReference type="EMBL" id="KKL57468.1"/>
    </source>
</evidence>
<sequence>MIVPGVRSRVLYIIVQNIVVEGDSKQDARLGEVAQGKLRTAIKKVLKEAGFEVKVHEAEIRRPWRDEALLVPRKVHMGV</sequence>
<protein>
    <submittedName>
        <fullName evidence="1">Uncharacterized protein</fullName>
    </submittedName>
</protein>
<proteinExistence type="predicted"/>
<reference evidence="1" key="1">
    <citation type="journal article" date="2015" name="Nature">
        <title>Complex archaea that bridge the gap between prokaryotes and eukaryotes.</title>
        <authorList>
            <person name="Spang A."/>
            <person name="Saw J.H."/>
            <person name="Jorgensen S.L."/>
            <person name="Zaremba-Niedzwiedzka K."/>
            <person name="Martijn J."/>
            <person name="Lind A.E."/>
            <person name="van Eijk R."/>
            <person name="Schleper C."/>
            <person name="Guy L."/>
            <person name="Ettema T.J."/>
        </authorList>
    </citation>
    <scope>NUCLEOTIDE SEQUENCE</scope>
</reference>
<dbReference type="AlphaFoldDB" id="A0A0F9D6U6"/>
<comment type="caution">
    <text evidence="1">The sequence shown here is derived from an EMBL/GenBank/DDBJ whole genome shotgun (WGS) entry which is preliminary data.</text>
</comment>
<organism evidence="1">
    <name type="scientific">marine sediment metagenome</name>
    <dbReference type="NCBI Taxonomy" id="412755"/>
    <lineage>
        <taxon>unclassified sequences</taxon>
        <taxon>metagenomes</taxon>
        <taxon>ecological metagenomes</taxon>
    </lineage>
</organism>